<feature type="region of interest" description="Disordered" evidence="1">
    <location>
        <begin position="309"/>
        <end position="345"/>
    </location>
</feature>
<reference evidence="3" key="1">
    <citation type="submission" date="2016-11" db="UniProtKB">
        <authorList>
            <consortium name="WormBaseParasite"/>
        </authorList>
    </citation>
    <scope>IDENTIFICATION</scope>
</reference>
<evidence type="ECO:0000256" key="1">
    <source>
        <dbReference type="SAM" id="MobiDB-lite"/>
    </source>
</evidence>
<feature type="compositionally biased region" description="Basic and acidic residues" evidence="1">
    <location>
        <begin position="309"/>
        <end position="321"/>
    </location>
</feature>
<feature type="region of interest" description="Disordered" evidence="1">
    <location>
        <begin position="219"/>
        <end position="251"/>
    </location>
</feature>
<feature type="region of interest" description="Disordered" evidence="1">
    <location>
        <begin position="192"/>
        <end position="211"/>
    </location>
</feature>
<protein>
    <submittedName>
        <fullName evidence="3">Uncharacterized protein</fullName>
    </submittedName>
</protein>
<keyword evidence="2" id="KW-1185">Reference proteome</keyword>
<name>A0A1I8F4B0_9PLAT</name>
<accession>A0A1I8F4B0</accession>
<evidence type="ECO:0000313" key="2">
    <source>
        <dbReference type="Proteomes" id="UP000095280"/>
    </source>
</evidence>
<evidence type="ECO:0000313" key="3">
    <source>
        <dbReference type="WBParaSite" id="maker-unitig_20100-snap-gene-0.2-mRNA-1"/>
    </source>
</evidence>
<dbReference type="WBParaSite" id="maker-unitig_20100-snap-gene-0.2-mRNA-1">
    <property type="protein sequence ID" value="maker-unitig_20100-snap-gene-0.2-mRNA-1"/>
    <property type="gene ID" value="maker-unitig_20100-snap-gene-0.2"/>
</dbReference>
<sequence>MSLKQKTVGKLVRLQSLKPFQPLECPFDVQQVWPRLWPWVAVNLLASQPGAALQASVRGVSWELGGIEWPGRPRLLRSACRDNSWATSAPAADGGSRGISEDLEYLCRTTQASSDATSDVRRRRPPVAAAAPRCAIGRKKPHWLLADSPSAAEVDDPLAALRRWLAGLSDSQVSLLAVSDFDSEFRRDLWSSAAEPPAGRQPRWPSEPARPASVRFVSQLESAASGSESDEDETELDAVSSVSDTEAAPRMPRSSLFKVSDCLPVDEASKTRALSTLRAVTGAGDPEDVGGVASVLRLRLAANAGRLREAAQRRLRAEPPRAPRPGRRHPDEHPGGPAGFRVRQRGCLAELDRRLPSLAKTRHDAS</sequence>
<dbReference type="Proteomes" id="UP000095280">
    <property type="component" value="Unplaced"/>
</dbReference>
<dbReference type="AlphaFoldDB" id="A0A1I8F4B0"/>
<organism evidence="2 3">
    <name type="scientific">Macrostomum lignano</name>
    <dbReference type="NCBI Taxonomy" id="282301"/>
    <lineage>
        <taxon>Eukaryota</taxon>
        <taxon>Metazoa</taxon>
        <taxon>Spiralia</taxon>
        <taxon>Lophotrochozoa</taxon>
        <taxon>Platyhelminthes</taxon>
        <taxon>Rhabditophora</taxon>
        <taxon>Macrostomorpha</taxon>
        <taxon>Macrostomida</taxon>
        <taxon>Macrostomidae</taxon>
        <taxon>Macrostomum</taxon>
    </lineage>
</organism>
<proteinExistence type="predicted"/>